<reference evidence="2 3" key="1">
    <citation type="submission" date="2017-09" db="EMBL/GenBank/DDBJ databases">
        <authorList>
            <person name="Varghese N."/>
            <person name="Submissions S."/>
        </authorList>
    </citation>
    <scope>NUCLEOTIDE SEQUENCE [LARGE SCALE GENOMIC DNA]</scope>
    <source>
        <strain evidence="2 3">OK806</strain>
    </source>
</reference>
<name>A0A7Z7N3D4_9BURK</name>
<dbReference type="EMBL" id="OCSU01000002">
    <property type="protein sequence ID" value="SOE80650.1"/>
    <property type="molecule type" value="Genomic_DNA"/>
</dbReference>
<comment type="caution">
    <text evidence="2">The sequence shown here is derived from an EMBL/GenBank/DDBJ whole genome shotgun (WGS) entry which is preliminary data.</text>
</comment>
<accession>A0A7Z7N3D4</accession>
<dbReference type="PROSITE" id="PS51708">
    <property type="entry name" value="CHAD"/>
    <property type="match status" value="1"/>
</dbReference>
<dbReference type="PANTHER" id="PTHR39339:SF1">
    <property type="entry name" value="CHAD DOMAIN-CONTAINING PROTEIN"/>
    <property type="match status" value="1"/>
</dbReference>
<proteinExistence type="predicted"/>
<organism evidence="2 3">
    <name type="scientific">Caballeronia arationis</name>
    <dbReference type="NCBI Taxonomy" id="1777142"/>
    <lineage>
        <taxon>Bacteria</taxon>
        <taxon>Pseudomonadati</taxon>
        <taxon>Pseudomonadota</taxon>
        <taxon>Betaproteobacteria</taxon>
        <taxon>Burkholderiales</taxon>
        <taxon>Burkholderiaceae</taxon>
        <taxon>Caballeronia</taxon>
    </lineage>
</organism>
<dbReference type="Pfam" id="PF05235">
    <property type="entry name" value="CHAD"/>
    <property type="match status" value="1"/>
</dbReference>
<feature type="domain" description="CHAD" evidence="1">
    <location>
        <begin position="12"/>
        <end position="275"/>
    </location>
</feature>
<dbReference type="SMART" id="SM00880">
    <property type="entry name" value="CHAD"/>
    <property type="match status" value="1"/>
</dbReference>
<evidence type="ECO:0000259" key="1">
    <source>
        <dbReference type="PROSITE" id="PS51708"/>
    </source>
</evidence>
<protein>
    <submittedName>
        <fullName evidence="2">CHAD domain-containing protein</fullName>
    </submittedName>
</protein>
<evidence type="ECO:0000313" key="2">
    <source>
        <dbReference type="EMBL" id="SOE80650.1"/>
    </source>
</evidence>
<dbReference type="RefSeq" id="WP_097190607.1">
    <property type="nucleotide sequence ID" value="NZ_OCSU01000002.1"/>
</dbReference>
<evidence type="ECO:0000313" key="3">
    <source>
        <dbReference type="Proteomes" id="UP000219522"/>
    </source>
</evidence>
<keyword evidence="3" id="KW-1185">Reference proteome</keyword>
<gene>
    <name evidence="2" type="ORF">SAMN05446927_3889</name>
</gene>
<dbReference type="InterPro" id="IPR038186">
    <property type="entry name" value="CHAD_dom_sf"/>
</dbReference>
<dbReference type="InterPro" id="IPR007899">
    <property type="entry name" value="CHAD_dom"/>
</dbReference>
<dbReference type="AlphaFoldDB" id="A0A7Z7N3D4"/>
<dbReference type="Proteomes" id="UP000219522">
    <property type="component" value="Unassembled WGS sequence"/>
</dbReference>
<dbReference type="Gene3D" id="1.40.20.10">
    <property type="entry name" value="CHAD domain"/>
    <property type="match status" value="1"/>
</dbReference>
<sequence length="275" mass="31225">MTDRAQVESTSVQTAETEFGKYATPLVHEAITQASTLDADPDAEVLHKLRVALRRLRTLLWAYRPMLDKDFDNQQRAIYKFLASAAGDTRDWDILMELLTELGEPKLAGALQQSRDAALKTSRETLSHASIKNVLHDAVSEANKELNTAPQRTPLKKFACKRVAAAEEQLRKRMKRASRAKRSDYALFHGVRKAGKKVRYLLEFFEPLLEKKQRKGMKKLKLLQKRFGALNDVVASRELLQSNLGSIPDEKTARRAIQSLKKEKKRRAKAASKML</sequence>
<dbReference type="PANTHER" id="PTHR39339">
    <property type="entry name" value="SLR1444 PROTEIN"/>
    <property type="match status" value="1"/>
</dbReference>